<evidence type="ECO:0008006" key="4">
    <source>
        <dbReference type="Google" id="ProtNLM"/>
    </source>
</evidence>
<evidence type="ECO:0000313" key="2">
    <source>
        <dbReference type="EMBL" id="OXM84160.1"/>
    </source>
</evidence>
<dbReference type="OrthoDB" id="9788195at2"/>
<dbReference type="PANTHER" id="PTHR36833">
    <property type="entry name" value="SLR0610 PROTEIN-RELATED"/>
    <property type="match status" value="1"/>
</dbReference>
<feature type="transmembrane region" description="Helical" evidence="1">
    <location>
        <begin position="256"/>
        <end position="276"/>
    </location>
</feature>
<reference evidence="2 3" key="1">
    <citation type="submission" date="2017-07" db="EMBL/GenBank/DDBJ databases">
        <title>Genome sequencing and assembly of Paenibacillus rigui.</title>
        <authorList>
            <person name="Mayilraj S."/>
        </authorList>
    </citation>
    <scope>NUCLEOTIDE SEQUENCE [LARGE SCALE GENOMIC DNA]</scope>
    <source>
        <strain evidence="2 3">JCM 16352</strain>
    </source>
</reference>
<keyword evidence="1" id="KW-0472">Membrane</keyword>
<keyword evidence="1" id="KW-1133">Transmembrane helix</keyword>
<dbReference type="Pfam" id="PF06182">
    <property type="entry name" value="ABC2_membrane_6"/>
    <property type="match status" value="1"/>
</dbReference>
<keyword evidence="3" id="KW-1185">Reference proteome</keyword>
<name>A0A229UL69_9BACL</name>
<feature type="transmembrane region" description="Helical" evidence="1">
    <location>
        <begin position="226"/>
        <end position="249"/>
    </location>
</feature>
<protein>
    <recommendedName>
        <fullName evidence="4">ABC transporter permease</fullName>
    </recommendedName>
</protein>
<evidence type="ECO:0000256" key="1">
    <source>
        <dbReference type="SAM" id="Phobius"/>
    </source>
</evidence>
<evidence type="ECO:0000313" key="3">
    <source>
        <dbReference type="Proteomes" id="UP000215509"/>
    </source>
</evidence>
<organism evidence="2 3">
    <name type="scientific">Paenibacillus rigui</name>
    <dbReference type="NCBI Taxonomy" id="554312"/>
    <lineage>
        <taxon>Bacteria</taxon>
        <taxon>Bacillati</taxon>
        <taxon>Bacillota</taxon>
        <taxon>Bacilli</taxon>
        <taxon>Bacillales</taxon>
        <taxon>Paenibacillaceae</taxon>
        <taxon>Paenibacillus</taxon>
    </lineage>
</organism>
<feature type="transmembrane region" description="Helical" evidence="1">
    <location>
        <begin position="174"/>
        <end position="198"/>
    </location>
</feature>
<feature type="transmembrane region" description="Helical" evidence="1">
    <location>
        <begin position="50"/>
        <end position="75"/>
    </location>
</feature>
<gene>
    <name evidence="2" type="ORF">CF651_22255</name>
</gene>
<dbReference type="InterPro" id="IPR010390">
    <property type="entry name" value="ABC-2_transporter-like"/>
</dbReference>
<keyword evidence="1" id="KW-0812">Transmembrane</keyword>
<dbReference type="PANTHER" id="PTHR36833:SF1">
    <property type="entry name" value="INTEGRAL MEMBRANE TRANSPORT PROTEIN"/>
    <property type="match status" value="1"/>
</dbReference>
<dbReference type="Proteomes" id="UP000215509">
    <property type="component" value="Unassembled WGS sequence"/>
</dbReference>
<accession>A0A229UL69</accession>
<dbReference type="AlphaFoldDB" id="A0A229UL69"/>
<comment type="caution">
    <text evidence="2">The sequence shown here is derived from an EMBL/GenBank/DDBJ whole genome shotgun (WGS) entry which is preliminary data.</text>
</comment>
<dbReference type="EMBL" id="NMQW01000034">
    <property type="protein sequence ID" value="OXM84160.1"/>
    <property type="molecule type" value="Genomic_DNA"/>
</dbReference>
<sequence>MVFDLNSALFRRDFTCSPKAGGAGRLNTIRMYILLVRASVRSRMQYKFNFWLSTLLAAIVNLMDFALISIILWKFGSLKGWSIYEIGYLYGTIMLSKAIYRSFANDVHHLEKYLVSGDLDQLLIRPIPLLLALMAQNFRVMFGEYIQGGIILVLCMKTMLSTGQIDGWAIPQTIAVILIGSVILFAIGLGTATFGFWITRVSDLQNVTEDAARTAVQYPMELYPGWLRGILLTLIPVGIANYVPALYVLRDEFGWWLLPATTLFAAVFLWLMLQFWKLGMTRYQSTGS</sequence>
<proteinExistence type="predicted"/>